<dbReference type="PANTHER" id="PTHR33392">
    <property type="entry name" value="POLYISOPRENYL-TEICHOIC ACID--PEPTIDOGLYCAN TEICHOIC ACID TRANSFERASE TAGU"/>
    <property type="match status" value="1"/>
</dbReference>
<dbReference type="InterPro" id="IPR004474">
    <property type="entry name" value="LytR_CpsA_psr"/>
</dbReference>
<protein>
    <submittedName>
        <fullName evidence="3">LytR family transcriptional regulator</fullName>
    </submittedName>
</protein>
<dbReference type="Pfam" id="PF03816">
    <property type="entry name" value="LytR_cpsA_psr"/>
    <property type="match status" value="1"/>
</dbReference>
<dbReference type="AlphaFoldDB" id="A0A6N9Z4G4"/>
<dbReference type="EMBL" id="WHZW01000008">
    <property type="protein sequence ID" value="NEG89381.1"/>
    <property type="molecule type" value="Genomic_DNA"/>
</dbReference>
<evidence type="ECO:0000259" key="2">
    <source>
        <dbReference type="Pfam" id="PF03816"/>
    </source>
</evidence>
<reference evidence="3 4" key="1">
    <citation type="submission" date="2019-10" db="EMBL/GenBank/DDBJ databases">
        <title>Bifidobacterium from non-human primates.</title>
        <authorList>
            <person name="Modesto M."/>
        </authorList>
    </citation>
    <scope>NUCLEOTIDE SEQUENCE [LARGE SCALE GENOMIC DNA]</scope>
    <source>
        <strain evidence="3 4">TRE17</strain>
    </source>
</reference>
<sequence>MLVVLLALALFGAWNWVDGKLERDSWLTGMADSSGATSWLLVGSDKRDSTEGVSGADDQTVTGFRTDTLLVLTRPKNGLSSLISIPRDSLVEVDGQYMKINAVAQVYGNKALTGEVEQITGQKIDHVAEIQFGGLKNVVDAVGGVNLCYDQDVDDAYSGLKWTSGCHDADGTTALAFSRMRYSDAQGDFGRAARQRQVIAAVMKKTLSAGTLLNPSKVARLADAGLGSLTVDEDTDPMTLAAMAMAFRDATGASGVTGSLYWSNPDYYVDGVGSSVLLDDTANTELFAQLASGRHAAGEVGTLAEN</sequence>
<comment type="caution">
    <text evidence="3">The sequence shown here is derived from an EMBL/GenBank/DDBJ whole genome shotgun (WGS) entry which is preliminary data.</text>
</comment>
<accession>A0A6N9Z4G4</accession>
<evidence type="ECO:0000313" key="3">
    <source>
        <dbReference type="EMBL" id="NEG89381.1"/>
    </source>
</evidence>
<proteinExistence type="inferred from homology"/>
<gene>
    <name evidence="3" type="ORF">GFD25_05130</name>
</gene>
<dbReference type="NCBIfam" id="TIGR00350">
    <property type="entry name" value="lytR_cpsA_psr"/>
    <property type="match status" value="1"/>
</dbReference>
<evidence type="ECO:0000313" key="4">
    <source>
        <dbReference type="Proteomes" id="UP000469194"/>
    </source>
</evidence>
<organism evidence="3 4">
    <name type="scientific">Bifidobacterium aerophilum</name>
    <dbReference type="NCBI Taxonomy" id="1798155"/>
    <lineage>
        <taxon>Bacteria</taxon>
        <taxon>Bacillati</taxon>
        <taxon>Actinomycetota</taxon>
        <taxon>Actinomycetes</taxon>
        <taxon>Bifidobacteriales</taxon>
        <taxon>Bifidobacteriaceae</taxon>
        <taxon>Bifidobacterium</taxon>
    </lineage>
</organism>
<dbReference type="Proteomes" id="UP000469194">
    <property type="component" value="Unassembled WGS sequence"/>
</dbReference>
<name>A0A6N9Z4G4_9BIFI</name>
<dbReference type="InterPro" id="IPR050922">
    <property type="entry name" value="LytR/CpsA/Psr_CW_biosynth"/>
</dbReference>
<dbReference type="PANTHER" id="PTHR33392:SF6">
    <property type="entry name" value="POLYISOPRENYL-TEICHOIC ACID--PEPTIDOGLYCAN TEICHOIC ACID TRANSFERASE TAGU"/>
    <property type="match status" value="1"/>
</dbReference>
<feature type="domain" description="Cell envelope-related transcriptional attenuator" evidence="2">
    <location>
        <begin position="65"/>
        <end position="206"/>
    </location>
</feature>
<keyword evidence="4" id="KW-1185">Reference proteome</keyword>
<dbReference type="Gene3D" id="3.40.630.190">
    <property type="entry name" value="LCP protein"/>
    <property type="match status" value="1"/>
</dbReference>
<evidence type="ECO:0000256" key="1">
    <source>
        <dbReference type="ARBA" id="ARBA00006068"/>
    </source>
</evidence>
<comment type="similarity">
    <text evidence="1">Belongs to the LytR/CpsA/Psr (LCP) family.</text>
</comment>